<evidence type="ECO:0000256" key="1">
    <source>
        <dbReference type="ARBA" id="ARBA00010136"/>
    </source>
</evidence>
<dbReference type="GO" id="GO:0016020">
    <property type="term" value="C:membrane"/>
    <property type="evidence" value="ECO:0007669"/>
    <property type="project" value="TreeGrafter"/>
</dbReference>
<gene>
    <name evidence="3" type="ORF">GCK32_005070</name>
</gene>
<protein>
    <recommendedName>
        <fullName evidence="2">ERAP1-like C-terminal domain-containing protein</fullName>
    </recommendedName>
</protein>
<dbReference type="Proteomes" id="UP001331761">
    <property type="component" value="Unassembled WGS sequence"/>
</dbReference>
<comment type="caution">
    <text evidence="3">The sequence shown here is derived from an EMBL/GenBank/DDBJ whole genome shotgun (WGS) entry which is preliminary data.</text>
</comment>
<dbReference type="InterPro" id="IPR050344">
    <property type="entry name" value="Peptidase_M1_aminopeptidases"/>
</dbReference>
<keyword evidence="4" id="KW-1185">Reference proteome</keyword>
<evidence type="ECO:0000313" key="3">
    <source>
        <dbReference type="EMBL" id="KAK5967759.1"/>
    </source>
</evidence>
<dbReference type="GO" id="GO:0070006">
    <property type="term" value="F:metalloaminopeptidase activity"/>
    <property type="evidence" value="ECO:0007669"/>
    <property type="project" value="TreeGrafter"/>
</dbReference>
<dbReference type="PANTHER" id="PTHR11533:SF301">
    <property type="entry name" value="AMINOPEPTIDASE"/>
    <property type="match status" value="1"/>
</dbReference>
<evidence type="ECO:0000259" key="2">
    <source>
        <dbReference type="Pfam" id="PF11838"/>
    </source>
</evidence>
<dbReference type="EMBL" id="WIXE01022144">
    <property type="protein sequence ID" value="KAK5967759.1"/>
    <property type="molecule type" value="Genomic_DNA"/>
</dbReference>
<dbReference type="Pfam" id="PF11838">
    <property type="entry name" value="ERAP1_C"/>
    <property type="match status" value="1"/>
</dbReference>
<reference evidence="3 4" key="1">
    <citation type="submission" date="2019-10" db="EMBL/GenBank/DDBJ databases">
        <title>Assembly and Annotation for the nematode Trichostrongylus colubriformis.</title>
        <authorList>
            <person name="Martin J."/>
        </authorList>
    </citation>
    <scope>NUCLEOTIDE SEQUENCE [LARGE SCALE GENOMIC DNA]</scope>
    <source>
        <strain evidence="3">G859</strain>
        <tissue evidence="3">Whole worm</tissue>
    </source>
</reference>
<dbReference type="GO" id="GO:0043171">
    <property type="term" value="P:peptide catabolic process"/>
    <property type="evidence" value="ECO:0007669"/>
    <property type="project" value="TreeGrafter"/>
</dbReference>
<dbReference type="GO" id="GO:0008270">
    <property type="term" value="F:zinc ion binding"/>
    <property type="evidence" value="ECO:0007669"/>
    <property type="project" value="TreeGrafter"/>
</dbReference>
<proteinExistence type="inferred from homology"/>
<evidence type="ECO:0000313" key="4">
    <source>
        <dbReference type="Proteomes" id="UP001331761"/>
    </source>
</evidence>
<comment type="similarity">
    <text evidence="1">Belongs to the peptidase M1 family.</text>
</comment>
<accession>A0AAN8IX07</accession>
<dbReference type="GO" id="GO:0005737">
    <property type="term" value="C:cytoplasm"/>
    <property type="evidence" value="ECO:0007669"/>
    <property type="project" value="TreeGrafter"/>
</dbReference>
<dbReference type="GO" id="GO:0005615">
    <property type="term" value="C:extracellular space"/>
    <property type="evidence" value="ECO:0007669"/>
    <property type="project" value="TreeGrafter"/>
</dbReference>
<dbReference type="AlphaFoldDB" id="A0AAN8IX07"/>
<dbReference type="PANTHER" id="PTHR11533">
    <property type="entry name" value="PROTEASE M1 ZINC METALLOPROTEASE"/>
    <property type="match status" value="1"/>
</dbReference>
<name>A0AAN8IX07_TRICO</name>
<feature type="domain" description="ERAP1-like C-terminal" evidence="2">
    <location>
        <begin position="18"/>
        <end position="211"/>
    </location>
</feature>
<dbReference type="Gene3D" id="1.25.50.20">
    <property type="match status" value="1"/>
</dbReference>
<dbReference type="GO" id="GO:0006508">
    <property type="term" value="P:proteolysis"/>
    <property type="evidence" value="ECO:0007669"/>
    <property type="project" value="TreeGrafter"/>
</dbReference>
<organism evidence="3 4">
    <name type="scientific">Trichostrongylus colubriformis</name>
    <name type="common">Black scour worm</name>
    <dbReference type="NCBI Taxonomy" id="6319"/>
    <lineage>
        <taxon>Eukaryota</taxon>
        <taxon>Metazoa</taxon>
        <taxon>Ecdysozoa</taxon>
        <taxon>Nematoda</taxon>
        <taxon>Chromadorea</taxon>
        <taxon>Rhabditida</taxon>
        <taxon>Rhabditina</taxon>
        <taxon>Rhabditomorpha</taxon>
        <taxon>Strongyloidea</taxon>
        <taxon>Trichostrongylidae</taxon>
        <taxon>Trichostrongylus</taxon>
    </lineage>
</organism>
<dbReference type="InterPro" id="IPR024571">
    <property type="entry name" value="ERAP1-like_C_dom"/>
</dbReference>
<sequence>MRKLLGTLDGRYFWMMSLGSYCAVDTEKCIARSARLFKEGVLSKCEPGSKASSCVWLPVSERRASYCYGIKELGNQVYDKVMEFLNIETDPVERERLISALGCHKDVSVLRSTLELATNRELFRLQEVSSVFGGVASNFAAKELVFNFLLENWNKIYRRLRGQFLILNKVIELCLNVGYTEEHYYKIKNFMSEHKEAAELNQFHKALEIVRTRIAWIHDHLNTLLDYFQQNQ</sequence>
<dbReference type="GO" id="GO:0042277">
    <property type="term" value="F:peptide binding"/>
    <property type="evidence" value="ECO:0007669"/>
    <property type="project" value="TreeGrafter"/>
</dbReference>